<sequence>MGIMENLLAHQRLETPVLQPLTIAYGEKPMQLPLSTLQATVQTQTKLLDALEAACYWLNSQLPVDMVAYCHPRSGTFHMACEGRSHLEPQLATTVRDIMEGPTPRMRHWRVGNHFYHIHTGTPMPHNSRFLLVEPGGKISVESANALLQAMAHILSHKI</sequence>
<protein>
    <submittedName>
        <fullName evidence="1">Uncharacterized protein</fullName>
    </submittedName>
</protein>
<dbReference type="AlphaFoldDB" id="A0A1S7LGM8"/>
<evidence type="ECO:0000313" key="1">
    <source>
        <dbReference type="EMBL" id="CRH05688.1"/>
    </source>
</evidence>
<gene>
    <name evidence="1" type="ORF">MAGMO_1500</name>
</gene>
<reference evidence="1" key="1">
    <citation type="submission" date="2015-04" db="EMBL/GenBank/DDBJ databases">
        <authorList>
            <person name="Syromyatnikov M.Y."/>
            <person name="Popov V.N."/>
        </authorList>
    </citation>
    <scope>NUCLEOTIDE SEQUENCE</scope>
    <source>
        <strain evidence="1">MO-1</strain>
    </source>
</reference>
<proteinExistence type="predicted"/>
<name>A0A1S7LGM8_MAGMO</name>
<organism evidence="1">
    <name type="scientific">Magnetococcus massalia (strain MO-1)</name>
    <dbReference type="NCBI Taxonomy" id="451514"/>
    <lineage>
        <taxon>Bacteria</taxon>
        <taxon>Pseudomonadati</taxon>
        <taxon>Pseudomonadota</taxon>
        <taxon>Magnetococcia</taxon>
        <taxon>Magnetococcales</taxon>
        <taxon>Magnetococcaceae</taxon>
        <taxon>Magnetococcus</taxon>
    </lineage>
</organism>
<accession>A0A1S7LGM8</accession>
<dbReference type="EMBL" id="LO017727">
    <property type="protein sequence ID" value="CRH05688.1"/>
    <property type="molecule type" value="Genomic_DNA"/>
</dbReference>